<dbReference type="PANTHER" id="PTHR23501">
    <property type="entry name" value="MAJOR FACILITATOR SUPERFAMILY"/>
    <property type="match status" value="1"/>
</dbReference>
<dbReference type="InterPro" id="IPR036259">
    <property type="entry name" value="MFS_trans_sf"/>
</dbReference>
<dbReference type="InterPro" id="IPR011701">
    <property type="entry name" value="MFS"/>
</dbReference>
<evidence type="ECO:0000256" key="5">
    <source>
        <dbReference type="SAM" id="Phobius"/>
    </source>
</evidence>
<dbReference type="Gene3D" id="1.20.1720.10">
    <property type="entry name" value="Multidrug resistance protein D"/>
    <property type="match status" value="1"/>
</dbReference>
<evidence type="ECO:0000256" key="1">
    <source>
        <dbReference type="ARBA" id="ARBA00004651"/>
    </source>
</evidence>
<feature type="transmembrane region" description="Helical" evidence="5">
    <location>
        <begin position="138"/>
        <end position="158"/>
    </location>
</feature>
<feature type="transmembrane region" description="Helical" evidence="5">
    <location>
        <begin position="354"/>
        <end position="372"/>
    </location>
</feature>
<dbReference type="Pfam" id="PF07690">
    <property type="entry name" value="MFS_1"/>
    <property type="match status" value="1"/>
</dbReference>
<feature type="transmembrane region" description="Helical" evidence="5">
    <location>
        <begin position="260"/>
        <end position="283"/>
    </location>
</feature>
<evidence type="ECO:0000256" key="4">
    <source>
        <dbReference type="ARBA" id="ARBA00023136"/>
    </source>
</evidence>
<reference evidence="8" key="1">
    <citation type="journal article" date="2019" name="Int. J. Syst. Evol. Microbiol.">
        <title>The Global Catalogue of Microorganisms (GCM) 10K type strain sequencing project: providing services to taxonomists for standard genome sequencing and annotation.</title>
        <authorList>
            <consortium name="The Broad Institute Genomics Platform"/>
            <consortium name="The Broad Institute Genome Sequencing Center for Infectious Disease"/>
            <person name="Wu L."/>
            <person name="Ma J."/>
        </authorList>
    </citation>
    <scope>NUCLEOTIDE SEQUENCE [LARGE SCALE GENOMIC DNA]</scope>
    <source>
        <strain evidence="8">ICMP 6774ER</strain>
    </source>
</reference>
<dbReference type="PROSITE" id="PS50850">
    <property type="entry name" value="MFS"/>
    <property type="match status" value="1"/>
</dbReference>
<evidence type="ECO:0000256" key="2">
    <source>
        <dbReference type="ARBA" id="ARBA00022692"/>
    </source>
</evidence>
<protein>
    <submittedName>
        <fullName evidence="7">MFS transporter</fullName>
    </submittedName>
</protein>
<comment type="subcellular location">
    <subcellularLocation>
        <location evidence="1">Cell membrane</location>
        <topology evidence="1">Multi-pass membrane protein</topology>
    </subcellularLocation>
</comment>
<feature type="transmembrane region" description="Helical" evidence="5">
    <location>
        <begin position="164"/>
        <end position="185"/>
    </location>
</feature>
<feature type="transmembrane region" description="Helical" evidence="5">
    <location>
        <begin position="197"/>
        <end position="216"/>
    </location>
</feature>
<organism evidence="7 8">
    <name type="scientific">Nonomuraea mangrovi</name>
    <dbReference type="NCBI Taxonomy" id="2316207"/>
    <lineage>
        <taxon>Bacteria</taxon>
        <taxon>Bacillati</taxon>
        <taxon>Actinomycetota</taxon>
        <taxon>Actinomycetes</taxon>
        <taxon>Streptosporangiales</taxon>
        <taxon>Streptosporangiaceae</taxon>
        <taxon>Nonomuraea</taxon>
    </lineage>
</organism>
<feature type="transmembrane region" description="Helical" evidence="5">
    <location>
        <begin position="418"/>
        <end position="441"/>
    </location>
</feature>
<dbReference type="InterPro" id="IPR020846">
    <property type="entry name" value="MFS_dom"/>
</dbReference>
<feature type="transmembrane region" description="Helical" evidence="5">
    <location>
        <begin position="12"/>
        <end position="35"/>
    </location>
</feature>
<evidence type="ECO:0000313" key="7">
    <source>
        <dbReference type="EMBL" id="MFD1930403.1"/>
    </source>
</evidence>
<evidence type="ECO:0000256" key="3">
    <source>
        <dbReference type="ARBA" id="ARBA00022989"/>
    </source>
</evidence>
<dbReference type="Proteomes" id="UP001597368">
    <property type="component" value="Unassembled WGS sequence"/>
</dbReference>
<evidence type="ECO:0000259" key="6">
    <source>
        <dbReference type="PROSITE" id="PS50850"/>
    </source>
</evidence>
<feature type="domain" description="Major facilitator superfamily (MFS) profile" evidence="6">
    <location>
        <begin position="9"/>
        <end position="446"/>
    </location>
</feature>
<feature type="transmembrane region" description="Helical" evidence="5">
    <location>
        <begin position="47"/>
        <end position="65"/>
    </location>
</feature>
<dbReference type="EMBL" id="JBHUFV010000003">
    <property type="protein sequence ID" value="MFD1930403.1"/>
    <property type="molecule type" value="Genomic_DNA"/>
</dbReference>
<sequence>MSPAQKGWAMTGVLITLVMAVLDQNIVSTASWAIVSDLDPAHGLERLPWLVTSYALAATAALPLYGKLCDVHGAKRVYLAAIALFLLGSALCGLSQDMPQLIASRAIQGLGGGGLMSVTLVVVAHLTPPEQRATAGGGAGGLLAGVGLVAGPLLGGLFTDQVSWRWIFLINLPFGLLALVSAAMSLDLGDGGRHRRIDYLGAALVAAAAALFLLIVEHGLTELIVADVALLAAFLWRQATAPEPILPLSMFRDPVLRVALPLQFLTGAGMTGGLFYTIVYLQAVAGVEATDSGLYLLPMAAGMIVSGMASGVLIGRGHSSKPFLLAGTAMVTAALVLLGRLAVDTSPWTLGLELLLFGLGLGQILGIVIFLVQNSVPASELGVATTAIRFTQILGSALGAAIFGVILTRVAANGSLVTGIDVVFLSGAGVMALALALTAFLRTGRRAEPVAAQR</sequence>
<feature type="transmembrane region" description="Helical" evidence="5">
    <location>
        <begin position="295"/>
        <end position="315"/>
    </location>
</feature>
<comment type="caution">
    <text evidence="7">The sequence shown here is derived from an EMBL/GenBank/DDBJ whole genome shotgun (WGS) entry which is preliminary data.</text>
</comment>
<proteinExistence type="predicted"/>
<dbReference type="PANTHER" id="PTHR23501:SF197">
    <property type="entry name" value="COMD"/>
    <property type="match status" value="1"/>
</dbReference>
<keyword evidence="2 5" id="KW-0812">Transmembrane</keyword>
<keyword evidence="8" id="KW-1185">Reference proteome</keyword>
<dbReference type="Gene3D" id="1.20.1250.20">
    <property type="entry name" value="MFS general substrate transporter like domains"/>
    <property type="match status" value="1"/>
</dbReference>
<feature type="transmembrane region" description="Helical" evidence="5">
    <location>
        <begin position="77"/>
        <end position="96"/>
    </location>
</feature>
<dbReference type="SUPFAM" id="SSF103473">
    <property type="entry name" value="MFS general substrate transporter"/>
    <property type="match status" value="1"/>
</dbReference>
<feature type="transmembrane region" description="Helical" evidence="5">
    <location>
        <begin position="393"/>
        <end position="412"/>
    </location>
</feature>
<name>A0ABW4SLJ4_9ACTN</name>
<dbReference type="PRINTS" id="PR01036">
    <property type="entry name" value="TCRTETB"/>
</dbReference>
<feature type="transmembrane region" description="Helical" evidence="5">
    <location>
        <begin position="322"/>
        <end position="342"/>
    </location>
</feature>
<accession>A0ABW4SLJ4</accession>
<dbReference type="RefSeq" id="WP_379568753.1">
    <property type="nucleotide sequence ID" value="NZ_JBHUFV010000003.1"/>
</dbReference>
<gene>
    <name evidence="7" type="ORF">ACFSKW_02825</name>
</gene>
<feature type="transmembrane region" description="Helical" evidence="5">
    <location>
        <begin position="102"/>
        <end position="126"/>
    </location>
</feature>
<keyword evidence="3 5" id="KW-1133">Transmembrane helix</keyword>
<evidence type="ECO:0000313" key="8">
    <source>
        <dbReference type="Proteomes" id="UP001597368"/>
    </source>
</evidence>
<keyword evidence="4 5" id="KW-0472">Membrane</keyword>